<dbReference type="OrthoDB" id="1818757at2"/>
<dbReference type="Pfam" id="PF00404">
    <property type="entry name" value="Dockerin_1"/>
    <property type="match status" value="1"/>
</dbReference>
<organism evidence="2 3">
    <name type="scientific">Ruminococcus flavefaciens</name>
    <dbReference type="NCBI Taxonomy" id="1265"/>
    <lineage>
        <taxon>Bacteria</taxon>
        <taxon>Bacillati</taxon>
        <taxon>Bacillota</taxon>
        <taxon>Clostridia</taxon>
        <taxon>Eubacteriales</taxon>
        <taxon>Oscillospiraceae</taxon>
        <taxon>Ruminococcus</taxon>
    </lineage>
</organism>
<dbReference type="Gene3D" id="2.60.40.680">
    <property type="match status" value="1"/>
</dbReference>
<sequence length="332" mass="37238">MKKKSFKRFISAITSFAFVFSLFHCFPYLILKTDSILTSAAASESVTENPFNCQDDEEVPYDRRSWVQPREWNSPKIDPKDYKGGIMLYFDKIGLEPEYAKGTVQRVYFSITGATEPVSRIKLHFFYDTRLTVKENSNGEVITAGKAVQDFTTGSAMVEEGQLVFYAYSDENKLTKGSLFTIDFIVPETAEQGELYPFGISYTNDGIAADTFINTEQDDAGRLQMTYVFTKGIYNGYIKVIGEKKIKIKYDLGDVNNDGLINAIDASSVLAYYALTSTNKNPGYTNEQKLAADVNYDGAINAIDASNILAYYAYASTTEEDVLPLEEYIKSQ</sequence>
<proteinExistence type="predicted"/>
<dbReference type="CDD" id="cd14255">
    <property type="entry name" value="Dockerin_III"/>
    <property type="match status" value="1"/>
</dbReference>
<evidence type="ECO:0000313" key="3">
    <source>
        <dbReference type="Proteomes" id="UP000183190"/>
    </source>
</evidence>
<protein>
    <recommendedName>
        <fullName evidence="1">Dockerin domain-containing protein</fullName>
    </recommendedName>
</protein>
<dbReference type="SUPFAM" id="SSF63446">
    <property type="entry name" value="Type I dockerin domain"/>
    <property type="match status" value="1"/>
</dbReference>
<dbReference type="GO" id="GO:0004553">
    <property type="term" value="F:hydrolase activity, hydrolyzing O-glycosyl compounds"/>
    <property type="evidence" value="ECO:0007669"/>
    <property type="project" value="InterPro"/>
</dbReference>
<dbReference type="EMBL" id="FNWV01000007">
    <property type="protein sequence ID" value="SEH69521.1"/>
    <property type="molecule type" value="Genomic_DNA"/>
</dbReference>
<dbReference type="InterPro" id="IPR002105">
    <property type="entry name" value="Dockerin_1_rpt"/>
</dbReference>
<dbReference type="GO" id="GO:0000272">
    <property type="term" value="P:polysaccharide catabolic process"/>
    <property type="evidence" value="ECO:0007669"/>
    <property type="project" value="InterPro"/>
</dbReference>
<gene>
    <name evidence="2" type="ORF">SAMN02910265_02185</name>
</gene>
<dbReference type="PROSITE" id="PS51766">
    <property type="entry name" value="DOCKERIN"/>
    <property type="match status" value="1"/>
</dbReference>
<dbReference type="Proteomes" id="UP000183190">
    <property type="component" value="Unassembled WGS sequence"/>
</dbReference>
<dbReference type="InterPro" id="IPR036439">
    <property type="entry name" value="Dockerin_dom_sf"/>
</dbReference>
<dbReference type="Gene3D" id="1.10.1330.10">
    <property type="entry name" value="Dockerin domain"/>
    <property type="match status" value="2"/>
</dbReference>
<accession>A0A1H6K345</accession>
<name>A0A1H6K345_RUMFL</name>
<reference evidence="2 3" key="1">
    <citation type="submission" date="2016-10" db="EMBL/GenBank/DDBJ databases">
        <authorList>
            <person name="de Groot N.N."/>
        </authorList>
    </citation>
    <scope>NUCLEOTIDE SEQUENCE [LARGE SCALE GENOMIC DNA]</scope>
    <source>
        <strain evidence="2 3">YAD2003</strain>
    </source>
</reference>
<dbReference type="RefSeq" id="WP_074717295.1">
    <property type="nucleotide sequence ID" value="NZ_FNWV01000007.1"/>
</dbReference>
<evidence type="ECO:0000259" key="1">
    <source>
        <dbReference type="PROSITE" id="PS51766"/>
    </source>
</evidence>
<feature type="domain" description="Dockerin" evidence="1">
    <location>
        <begin position="248"/>
        <end position="321"/>
    </location>
</feature>
<dbReference type="InterPro" id="IPR016134">
    <property type="entry name" value="Dockerin_dom"/>
</dbReference>
<dbReference type="AlphaFoldDB" id="A0A1H6K345"/>
<evidence type="ECO:0000313" key="2">
    <source>
        <dbReference type="EMBL" id="SEH69521.1"/>
    </source>
</evidence>